<feature type="transmembrane region" description="Helical" evidence="5">
    <location>
        <begin position="7"/>
        <end position="25"/>
    </location>
</feature>
<evidence type="ECO:0000256" key="1">
    <source>
        <dbReference type="ARBA" id="ARBA00022617"/>
    </source>
</evidence>
<evidence type="ECO:0000313" key="7">
    <source>
        <dbReference type="EMBL" id="ALP51734.1"/>
    </source>
</evidence>
<evidence type="ECO:0000259" key="6">
    <source>
        <dbReference type="PROSITE" id="PS51007"/>
    </source>
</evidence>
<dbReference type="Gene3D" id="1.10.760.10">
    <property type="entry name" value="Cytochrome c-like domain"/>
    <property type="match status" value="1"/>
</dbReference>
<dbReference type="Pfam" id="PF00034">
    <property type="entry name" value="Cytochrom_C"/>
    <property type="match status" value="1"/>
</dbReference>
<keyword evidence="5" id="KW-0812">Transmembrane</keyword>
<gene>
    <name evidence="7" type="ORF">Tel_00465</name>
</gene>
<dbReference type="SUPFAM" id="SSF46626">
    <property type="entry name" value="Cytochrome c"/>
    <property type="match status" value="1"/>
</dbReference>
<feature type="domain" description="Cytochrome c" evidence="6">
    <location>
        <begin position="45"/>
        <end position="137"/>
    </location>
</feature>
<keyword evidence="5" id="KW-0472">Membrane</keyword>
<reference evidence="7" key="1">
    <citation type="submission" date="2015-10" db="EMBL/GenBank/DDBJ databases">
        <title>Description of Candidatus Tenderia electrophaga gen. nov, sp. nov., an Uncultivated Electroautotroph from a Biocathode Enrichment.</title>
        <authorList>
            <person name="Eddie B.J."/>
            <person name="Malanoski A.P."/>
            <person name="Wang Z."/>
            <person name="Hall R.J."/>
            <person name="Oh S.D."/>
            <person name="Heiner C."/>
            <person name="Lin B."/>
            <person name="Strycharz-Glaven S.M."/>
        </authorList>
    </citation>
    <scope>NUCLEOTIDE SEQUENCE [LARGE SCALE GENOMIC DNA]</scope>
    <source>
        <strain evidence="7">NRL1</strain>
    </source>
</reference>
<dbReference type="GO" id="GO:0020037">
    <property type="term" value="F:heme binding"/>
    <property type="evidence" value="ECO:0007669"/>
    <property type="project" value="InterPro"/>
</dbReference>
<evidence type="ECO:0000256" key="5">
    <source>
        <dbReference type="SAM" id="Phobius"/>
    </source>
</evidence>
<accession>A0A0S2T9D5</accession>
<dbReference type="InterPro" id="IPR009056">
    <property type="entry name" value="Cyt_c-like_dom"/>
</dbReference>
<proteinExistence type="predicted"/>
<evidence type="ECO:0000256" key="3">
    <source>
        <dbReference type="ARBA" id="ARBA00023004"/>
    </source>
</evidence>
<dbReference type="AlphaFoldDB" id="A0A0S2T9D5"/>
<evidence type="ECO:0000256" key="2">
    <source>
        <dbReference type="ARBA" id="ARBA00022723"/>
    </source>
</evidence>
<organism evidence="7 8">
    <name type="scientific">Candidatus Tenderia electrophaga</name>
    <dbReference type="NCBI Taxonomy" id="1748243"/>
    <lineage>
        <taxon>Bacteria</taxon>
        <taxon>Pseudomonadati</taxon>
        <taxon>Pseudomonadota</taxon>
        <taxon>Gammaproteobacteria</taxon>
        <taxon>Candidatus Tenderiales</taxon>
        <taxon>Candidatus Tenderiaceae</taxon>
        <taxon>Candidatus Tenderia</taxon>
    </lineage>
</organism>
<keyword evidence="2 4" id="KW-0479">Metal-binding</keyword>
<keyword evidence="5" id="KW-1133">Transmembrane helix</keyword>
<evidence type="ECO:0000313" key="8">
    <source>
        <dbReference type="Proteomes" id="UP000055136"/>
    </source>
</evidence>
<keyword evidence="3 4" id="KW-0408">Iron</keyword>
<keyword evidence="8" id="KW-1185">Reference proteome</keyword>
<dbReference type="PROSITE" id="PS51007">
    <property type="entry name" value="CYTC"/>
    <property type="match status" value="1"/>
</dbReference>
<name>A0A0S2T9D5_9GAMM</name>
<dbReference type="EMBL" id="CP013099">
    <property type="protein sequence ID" value="ALP51734.1"/>
    <property type="molecule type" value="Genomic_DNA"/>
</dbReference>
<protein>
    <recommendedName>
        <fullName evidence="6">Cytochrome c domain-containing protein</fullName>
    </recommendedName>
</protein>
<dbReference type="GO" id="GO:0009055">
    <property type="term" value="F:electron transfer activity"/>
    <property type="evidence" value="ECO:0007669"/>
    <property type="project" value="InterPro"/>
</dbReference>
<keyword evidence="1 4" id="KW-0349">Heme</keyword>
<dbReference type="Proteomes" id="UP000055136">
    <property type="component" value="Chromosome"/>
</dbReference>
<sequence>MRKGEKGILVAIVVIVLVFMGINTYRHSQVAEDKGIPFYTTASTELQNKGAELLRVYQCRNCHTLWGFRNPMQSVPSPALDGIGSIRDESWLYEYLSAADPQNILPTRLKAEYQMPSYAHLPEHERRTLAAYLASLKVEDWYLDEVKRSEQEKLTGESPPEDGHE</sequence>
<dbReference type="InterPro" id="IPR036909">
    <property type="entry name" value="Cyt_c-like_dom_sf"/>
</dbReference>
<evidence type="ECO:0000256" key="4">
    <source>
        <dbReference type="PROSITE-ProRule" id="PRU00433"/>
    </source>
</evidence>
<dbReference type="KEGG" id="tee:Tel_00465"/>
<dbReference type="STRING" id="1748243.Tel_00465"/>
<dbReference type="GO" id="GO:0046872">
    <property type="term" value="F:metal ion binding"/>
    <property type="evidence" value="ECO:0007669"/>
    <property type="project" value="UniProtKB-KW"/>
</dbReference>